<keyword evidence="7" id="KW-0067">ATP-binding</keyword>
<dbReference type="EC" id="2.7.6.3" evidence="9"/>
<accession>A0A0L6ZAZ0</accession>
<evidence type="ECO:0000259" key="10">
    <source>
        <dbReference type="PROSITE" id="PS00794"/>
    </source>
</evidence>
<dbReference type="CDD" id="cd00483">
    <property type="entry name" value="HPPK"/>
    <property type="match status" value="1"/>
</dbReference>
<name>A0A0L6ZAZ0_9CLOT</name>
<dbReference type="GO" id="GO:0004150">
    <property type="term" value="F:dihydroneopterin aldolase activity"/>
    <property type="evidence" value="ECO:0007669"/>
    <property type="project" value="UniProtKB-UniRule"/>
</dbReference>
<evidence type="ECO:0000256" key="2">
    <source>
        <dbReference type="ARBA" id="ARBA00005051"/>
    </source>
</evidence>
<dbReference type="NCBIfam" id="TIGR00525">
    <property type="entry name" value="folB"/>
    <property type="match status" value="1"/>
</dbReference>
<dbReference type="SMART" id="SM00905">
    <property type="entry name" value="FolB"/>
    <property type="match status" value="1"/>
</dbReference>
<evidence type="ECO:0000256" key="6">
    <source>
        <dbReference type="ARBA" id="ARBA00022777"/>
    </source>
</evidence>
<dbReference type="PANTHER" id="PTHR43071:SF1">
    <property type="entry name" value="2-AMINO-4-HYDROXY-6-HYDROXYMETHYLDIHYDROPTERIDINE PYROPHOSPHOKINASE"/>
    <property type="match status" value="1"/>
</dbReference>
<comment type="caution">
    <text evidence="11">The sequence shown here is derived from an EMBL/GenBank/DDBJ whole genome shotgun (WGS) entry which is preliminary data.</text>
</comment>
<dbReference type="UniPathway" id="UPA00077">
    <property type="reaction ID" value="UER00154"/>
</dbReference>
<comment type="function">
    <text evidence="9">Catalyzes the conversion of 7,8-dihydroneopterin to 6-hydroxymethyl-7,8-dihydropterin.</text>
</comment>
<evidence type="ECO:0000313" key="12">
    <source>
        <dbReference type="Proteomes" id="UP000037043"/>
    </source>
</evidence>
<dbReference type="InterPro" id="IPR006157">
    <property type="entry name" value="FolB_dom"/>
</dbReference>
<dbReference type="Proteomes" id="UP000037043">
    <property type="component" value="Unassembled WGS sequence"/>
</dbReference>
<dbReference type="NCBIfam" id="TIGR01498">
    <property type="entry name" value="folK"/>
    <property type="match status" value="1"/>
</dbReference>
<dbReference type="Pfam" id="PF02152">
    <property type="entry name" value="FolB"/>
    <property type="match status" value="1"/>
</dbReference>
<dbReference type="PANTHER" id="PTHR43071">
    <property type="entry name" value="2-AMINO-4-HYDROXY-6-HYDROXYMETHYLDIHYDROPTERIDINE PYROPHOSPHOKINASE"/>
    <property type="match status" value="1"/>
</dbReference>
<comment type="similarity">
    <text evidence="3">In the N-terminal section; belongs to the DHNA family.</text>
</comment>
<sequence length="276" mass="32000">MDKIFIKDLEIYGYHGVYEEEKRIGQKFLISAELFLNLSPAGKSDDLSKTVNYGQLSNELEKEFNKNKYDLIEKAAEELSKFVLLNYGEVERVKITIKKPWAPIGKPIDYAAVEIDRRWNRVFIGVGSNLGDKKENIKLAAEKINSSGLTKIINQSPQYETKPVGYLEQDNFINAVFEAKTLLNPKELIVLLLEIEKELKRERLIKWGPRTIDLDILLYNDIVTSSEEIVIPHLRMHERLFVIKPLCDIAPYVIHPVLNKRIYEIKEELEKNENII</sequence>
<dbReference type="GO" id="GO:0046656">
    <property type="term" value="P:folic acid biosynthetic process"/>
    <property type="evidence" value="ECO:0007669"/>
    <property type="project" value="UniProtKB-UniRule"/>
</dbReference>
<organism evidence="11 12">
    <name type="scientific">Clostridium homopropionicum DSM 5847</name>
    <dbReference type="NCBI Taxonomy" id="1121318"/>
    <lineage>
        <taxon>Bacteria</taxon>
        <taxon>Bacillati</taxon>
        <taxon>Bacillota</taxon>
        <taxon>Clostridia</taxon>
        <taxon>Eubacteriales</taxon>
        <taxon>Clostridiaceae</taxon>
        <taxon>Clostridium</taxon>
    </lineage>
</organism>
<comment type="catalytic activity">
    <reaction evidence="1">
        <text>6-hydroxymethyl-7,8-dihydropterin + ATP = (7,8-dihydropterin-6-yl)methyl diphosphate + AMP + H(+)</text>
        <dbReference type="Rhea" id="RHEA:11412"/>
        <dbReference type="ChEBI" id="CHEBI:15378"/>
        <dbReference type="ChEBI" id="CHEBI:30616"/>
        <dbReference type="ChEBI" id="CHEBI:44841"/>
        <dbReference type="ChEBI" id="CHEBI:72950"/>
        <dbReference type="ChEBI" id="CHEBI:456215"/>
        <dbReference type="EC" id="2.7.6.3"/>
    </reaction>
</comment>
<dbReference type="SUPFAM" id="SSF55620">
    <property type="entry name" value="Tetrahydrobiopterin biosynthesis enzymes-like"/>
    <property type="match status" value="1"/>
</dbReference>
<dbReference type="InterPro" id="IPR006156">
    <property type="entry name" value="Dihydroneopterin_aldolase"/>
</dbReference>
<proteinExistence type="inferred from homology"/>
<dbReference type="SUPFAM" id="SSF55083">
    <property type="entry name" value="6-hydroxymethyl-7,8-dihydropterin pyrophosphokinase, HPPK"/>
    <property type="match status" value="1"/>
</dbReference>
<evidence type="ECO:0000256" key="4">
    <source>
        <dbReference type="ARBA" id="ARBA00022679"/>
    </source>
</evidence>
<comment type="pathway">
    <text evidence="2">Cofactor biosynthesis; tetrahydrofolate biosynthesis; 2-amino-4-hydroxy-6-hydroxymethyl-7,8-dihydropteridine diphosphate from 7,8-dihydroneopterin triphosphate: step 4/4.</text>
</comment>
<evidence type="ECO:0000313" key="11">
    <source>
        <dbReference type="EMBL" id="KOA20127.1"/>
    </source>
</evidence>
<dbReference type="EMBL" id="LHUR01000018">
    <property type="protein sequence ID" value="KOA20127.1"/>
    <property type="molecule type" value="Genomic_DNA"/>
</dbReference>
<evidence type="ECO:0000256" key="7">
    <source>
        <dbReference type="ARBA" id="ARBA00022840"/>
    </source>
</evidence>
<evidence type="ECO:0000256" key="5">
    <source>
        <dbReference type="ARBA" id="ARBA00022741"/>
    </source>
</evidence>
<keyword evidence="6" id="KW-0418">Kinase</keyword>
<dbReference type="GO" id="GO:0046654">
    <property type="term" value="P:tetrahydrofolate biosynthetic process"/>
    <property type="evidence" value="ECO:0007669"/>
    <property type="project" value="UniProtKB-UniRule"/>
</dbReference>
<protein>
    <recommendedName>
        <fullName evidence="9">Bifunctional folate synthesis protein</fullName>
    </recommendedName>
    <domain>
        <recommendedName>
            <fullName evidence="9">Dihydroneopterin aldolase</fullName>
            <shortName evidence="9">DHNA</shortName>
            <ecNumber evidence="9">4.1.2.25</ecNumber>
        </recommendedName>
        <alternativeName>
            <fullName evidence="9">7,8-dihydroneopterin aldolase</fullName>
        </alternativeName>
    </domain>
    <domain>
        <recommendedName>
            <fullName evidence="9">2-amino-4-hydroxy-6-hydroxymethyldihydropteridine pyrophosphokinase</fullName>
            <ecNumber evidence="9">2.7.6.3</ecNumber>
        </recommendedName>
        <alternativeName>
            <fullName evidence="9">6-hydroxymethyl-7,8-dihydropterin pyrophosphokinase</fullName>
            <shortName evidence="9">PPPK</shortName>
        </alternativeName>
        <alternativeName>
            <fullName evidence="9">7,8-dihydro-6-hydroxymethylpterin pyrophosphokinase</fullName>
            <shortName evidence="9">HPPK</shortName>
        </alternativeName>
    </domain>
</protein>
<dbReference type="PROSITE" id="PS00794">
    <property type="entry name" value="HPPK"/>
    <property type="match status" value="1"/>
</dbReference>
<dbReference type="InterPro" id="IPR043133">
    <property type="entry name" value="GTP-CH-I_C/QueF"/>
</dbReference>
<dbReference type="InterPro" id="IPR000550">
    <property type="entry name" value="Hppk"/>
</dbReference>
<keyword evidence="5" id="KW-0547">Nucleotide-binding</keyword>
<keyword evidence="12" id="KW-1185">Reference proteome</keyword>
<dbReference type="AlphaFoldDB" id="A0A0L6ZAZ0"/>
<dbReference type="GO" id="GO:0005524">
    <property type="term" value="F:ATP binding"/>
    <property type="evidence" value="ECO:0007669"/>
    <property type="project" value="UniProtKB-KW"/>
</dbReference>
<dbReference type="Pfam" id="PF01288">
    <property type="entry name" value="HPPK"/>
    <property type="match status" value="1"/>
</dbReference>
<reference evidence="12" key="1">
    <citation type="submission" date="2015-08" db="EMBL/GenBank/DDBJ databases">
        <title>Genome sequence of the strict anaerobe Clostridium homopropionicum LuHBu1 (DSM 5847T).</title>
        <authorList>
            <person name="Poehlein A."/>
            <person name="Beck M."/>
            <person name="Schiel-Bengelsdorf B."/>
            <person name="Bengelsdorf F.R."/>
            <person name="Daniel R."/>
            <person name="Duerre P."/>
        </authorList>
    </citation>
    <scope>NUCLEOTIDE SEQUENCE [LARGE SCALE GENOMIC DNA]</scope>
    <source>
        <strain evidence="12">DSM 5847</strain>
    </source>
</reference>
<evidence type="ECO:0000256" key="1">
    <source>
        <dbReference type="ARBA" id="ARBA00000198"/>
    </source>
</evidence>
<dbReference type="NCBIfam" id="TIGR00526">
    <property type="entry name" value="folB_dom"/>
    <property type="match status" value="1"/>
</dbReference>
<comment type="similarity">
    <text evidence="9">Belongs to the DHNA family.</text>
</comment>
<dbReference type="GO" id="GO:0016301">
    <property type="term" value="F:kinase activity"/>
    <property type="evidence" value="ECO:0007669"/>
    <property type="project" value="UniProtKB-KW"/>
</dbReference>
<evidence type="ECO:0000256" key="8">
    <source>
        <dbReference type="ARBA" id="ARBA00022909"/>
    </source>
</evidence>
<feature type="domain" description="7,8-dihydro-6-hydroxymethylpterin-pyrophosphokinase" evidence="10">
    <location>
        <begin position="206"/>
        <end position="217"/>
    </location>
</feature>
<dbReference type="Gene3D" id="3.30.1130.10">
    <property type="match status" value="1"/>
</dbReference>
<dbReference type="CDD" id="cd00534">
    <property type="entry name" value="DHNA_DHNTPE"/>
    <property type="match status" value="1"/>
</dbReference>
<keyword evidence="8 9" id="KW-0289">Folate biosynthesis</keyword>
<keyword evidence="9" id="KW-0456">Lyase</keyword>
<comment type="pathway">
    <text evidence="9">Cofactor biosynthesis; tetrahydrofolate biosynthesis; 2-amino-4-hydroxy-6-hydroxymethyl-7,8-dihydropteridine diphosphate from 7,8-dihydroneopterin triphosphate: step 3/4.</text>
</comment>
<dbReference type="STRING" id="36844.SAMN04488501_111153"/>
<dbReference type="InterPro" id="IPR035907">
    <property type="entry name" value="Hppk_sf"/>
</dbReference>
<dbReference type="EC" id="4.1.2.25" evidence="9"/>
<dbReference type="PATRIC" id="fig|1121318.3.peg.1336"/>
<evidence type="ECO:0000256" key="9">
    <source>
        <dbReference type="RuleBase" id="RU362079"/>
    </source>
</evidence>
<dbReference type="Gene3D" id="3.30.70.560">
    <property type="entry name" value="7,8-Dihydro-6-hydroxymethylpterin-pyrophosphokinase HPPK"/>
    <property type="match status" value="1"/>
</dbReference>
<keyword evidence="4" id="KW-0808">Transferase</keyword>
<evidence type="ECO:0000256" key="3">
    <source>
        <dbReference type="ARBA" id="ARBA00009640"/>
    </source>
</evidence>
<gene>
    <name evidence="11" type="primary">sulD</name>
    <name evidence="11" type="ORF">CLHOM_13220</name>
</gene>
<comment type="catalytic activity">
    <reaction evidence="9">
        <text>7,8-dihydroneopterin = 6-hydroxymethyl-7,8-dihydropterin + glycolaldehyde</text>
        <dbReference type="Rhea" id="RHEA:10540"/>
        <dbReference type="ChEBI" id="CHEBI:17001"/>
        <dbReference type="ChEBI" id="CHEBI:17071"/>
        <dbReference type="ChEBI" id="CHEBI:44841"/>
        <dbReference type="EC" id="4.1.2.25"/>
    </reaction>
</comment>
<dbReference type="GO" id="GO:0003848">
    <property type="term" value="F:2-amino-4-hydroxy-6-hydroxymethyldihydropteridine diphosphokinase activity"/>
    <property type="evidence" value="ECO:0007669"/>
    <property type="project" value="UniProtKB-EC"/>
</dbReference>
<dbReference type="RefSeq" id="WP_052220905.1">
    <property type="nucleotide sequence ID" value="NZ_LHUR01000018.1"/>
</dbReference>